<evidence type="ECO:0000256" key="14">
    <source>
        <dbReference type="RuleBase" id="RU003357"/>
    </source>
</evidence>
<evidence type="ECO:0000256" key="11">
    <source>
        <dbReference type="ARBA" id="ARBA00023170"/>
    </source>
</evidence>
<dbReference type="GO" id="GO:0015891">
    <property type="term" value="P:siderophore transport"/>
    <property type="evidence" value="ECO:0007669"/>
    <property type="project" value="InterPro"/>
</dbReference>
<dbReference type="GO" id="GO:0009279">
    <property type="term" value="C:cell outer membrane"/>
    <property type="evidence" value="ECO:0007669"/>
    <property type="project" value="UniProtKB-SubCell"/>
</dbReference>
<dbReference type="Pfam" id="PF00593">
    <property type="entry name" value="TonB_dep_Rec_b-barrel"/>
    <property type="match status" value="1"/>
</dbReference>
<keyword evidence="12 13" id="KW-0998">Cell outer membrane</keyword>
<gene>
    <name evidence="18" type="ORF">CEY11_01240</name>
</gene>
<evidence type="ECO:0000256" key="2">
    <source>
        <dbReference type="ARBA" id="ARBA00009810"/>
    </source>
</evidence>
<keyword evidence="6 13" id="KW-0812">Transmembrane</keyword>
<evidence type="ECO:0000256" key="7">
    <source>
        <dbReference type="ARBA" id="ARBA00023004"/>
    </source>
</evidence>
<keyword evidence="10 13" id="KW-0472">Membrane</keyword>
<dbReference type="Proteomes" id="UP000214603">
    <property type="component" value="Unassembled WGS sequence"/>
</dbReference>
<name>A0A225MYB7_9BURK</name>
<dbReference type="RefSeq" id="WP_088601513.1">
    <property type="nucleotide sequence ID" value="NZ_NJIH01000001.1"/>
</dbReference>
<evidence type="ECO:0000256" key="13">
    <source>
        <dbReference type="PROSITE-ProRule" id="PRU01360"/>
    </source>
</evidence>
<keyword evidence="5" id="KW-0410">Iron transport</keyword>
<comment type="caution">
    <text evidence="18">The sequence shown here is derived from an EMBL/GenBank/DDBJ whole genome shotgun (WGS) entry which is preliminary data.</text>
</comment>
<keyword evidence="9 14" id="KW-0798">TonB box</keyword>
<evidence type="ECO:0000259" key="16">
    <source>
        <dbReference type="Pfam" id="PF00593"/>
    </source>
</evidence>
<dbReference type="SUPFAM" id="SSF56935">
    <property type="entry name" value="Porins"/>
    <property type="match status" value="1"/>
</dbReference>
<dbReference type="Pfam" id="PF07715">
    <property type="entry name" value="Plug"/>
    <property type="match status" value="1"/>
</dbReference>
<evidence type="ECO:0000256" key="3">
    <source>
        <dbReference type="ARBA" id="ARBA00022448"/>
    </source>
</evidence>
<dbReference type="InterPro" id="IPR039426">
    <property type="entry name" value="TonB-dep_rcpt-like"/>
</dbReference>
<dbReference type="NCBIfam" id="TIGR01783">
    <property type="entry name" value="TonB-siderophor"/>
    <property type="match status" value="1"/>
</dbReference>
<dbReference type="AlphaFoldDB" id="A0A225MYB7"/>
<feature type="chain" id="PRO_5013098700" description="TonB-dependent siderophore receptor" evidence="15">
    <location>
        <begin position="27"/>
        <end position="697"/>
    </location>
</feature>
<evidence type="ECO:0000313" key="18">
    <source>
        <dbReference type="EMBL" id="OWT66387.1"/>
    </source>
</evidence>
<evidence type="ECO:0000256" key="5">
    <source>
        <dbReference type="ARBA" id="ARBA00022496"/>
    </source>
</evidence>
<evidence type="ECO:0000256" key="9">
    <source>
        <dbReference type="ARBA" id="ARBA00023077"/>
    </source>
</evidence>
<evidence type="ECO:0000256" key="1">
    <source>
        <dbReference type="ARBA" id="ARBA00004571"/>
    </source>
</evidence>
<evidence type="ECO:0008006" key="20">
    <source>
        <dbReference type="Google" id="ProtNLM"/>
    </source>
</evidence>
<keyword evidence="15" id="KW-0732">Signal</keyword>
<dbReference type="GO" id="GO:0015343">
    <property type="term" value="F:siderophore-iron transmembrane transporter activity"/>
    <property type="evidence" value="ECO:0007669"/>
    <property type="project" value="InterPro"/>
</dbReference>
<keyword evidence="4 13" id="KW-1134">Transmembrane beta strand</keyword>
<dbReference type="PANTHER" id="PTHR32552:SF81">
    <property type="entry name" value="TONB-DEPENDENT OUTER MEMBRANE RECEPTOR"/>
    <property type="match status" value="1"/>
</dbReference>
<dbReference type="InterPro" id="IPR000531">
    <property type="entry name" value="Beta-barrel_TonB"/>
</dbReference>
<dbReference type="EMBL" id="NJIH01000001">
    <property type="protein sequence ID" value="OWT66387.1"/>
    <property type="molecule type" value="Genomic_DNA"/>
</dbReference>
<evidence type="ECO:0000256" key="4">
    <source>
        <dbReference type="ARBA" id="ARBA00022452"/>
    </source>
</evidence>
<keyword evidence="8" id="KW-0406">Ion transport</keyword>
<dbReference type="InterPro" id="IPR012910">
    <property type="entry name" value="Plug_dom"/>
</dbReference>
<evidence type="ECO:0000256" key="15">
    <source>
        <dbReference type="SAM" id="SignalP"/>
    </source>
</evidence>
<keyword evidence="19" id="KW-1185">Reference proteome</keyword>
<evidence type="ECO:0000256" key="10">
    <source>
        <dbReference type="ARBA" id="ARBA00023136"/>
    </source>
</evidence>
<feature type="domain" description="TonB-dependent receptor-like beta-barrel" evidence="16">
    <location>
        <begin position="283"/>
        <end position="662"/>
    </location>
</feature>
<sequence>MQYPDARFFSLAALTLLCAHANLAVAQTPAEPAPAELAPIVVTASKRDQALDSVNGAAYVVPAQTLSDAQVENTMQLGRVLPGVQFEQSGSFLFPVVSVRGITSAQDFYNPALTVYVDGVSQLPTFAAQQLVDVDRVELLKGPQSTLYGKSAEGGVLNIISRQPGNDPHFRASAGVSSRDGYQFKAGASGPLVQDLLYGSVAAVAGDSPGRLTNPVTGADGIGGSRTNAGAAHLRLAPKGQPWELGLSVSGECTRASQDAYVPFDDIDSRQAVIMPGIPADRSDFYQRLCGNSQSLTGQYDLDGWRLSAMAAWQGLHISREYPIGPYYTQQPEHWNQQVQELRLATTGRHAVDATFGLYRQRVIQSRDYINDLYAPLSVNALTTQSRNETESLAAFGDLTWHATQALDLSAGLRYSHDKASTSFDGRSLNYSTFGYDSFAGRGSVDGNTLLGRLSAGYDLTDAWRVYANVAQGYKPGGYNLAPSSAADAEPFGTEKSISYEIGTRYTGDTVRLGAAVYWIETRDAQLYVSNQIGYQHIQNVGKTRSTGIEFDAAWDVTPHWTLGLEGAYTQAKFRDLDAGVCAGCSGNRVPFSPAYMLTARAQGNFHTAAGQWRPTLAVRRTGSQYFDVANSLRQDAYTLIDLGLAWRPRPRVEISAYVNNLADKRYRTYGFAFGPLGNYAQVDAGRTVGLNVAYEY</sequence>
<evidence type="ECO:0000256" key="6">
    <source>
        <dbReference type="ARBA" id="ARBA00022692"/>
    </source>
</evidence>
<keyword evidence="7" id="KW-0408">Iron</keyword>
<reference evidence="19" key="1">
    <citation type="submission" date="2017-06" db="EMBL/GenBank/DDBJ databases">
        <title>Herbaspirillum phytohormonus sp. nov., isolated from the root nodule of Robinia pseudoacacia in lead-zinc mine.</title>
        <authorList>
            <person name="Fan M."/>
            <person name="Lin Y."/>
        </authorList>
    </citation>
    <scope>NUCLEOTIDE SEQUENCE [LARGE SCALE GENOMIC DNA]</scope>
    <source>
        <strain evidence="19">SC-089</strain>
    </source>
</reference>
<proteinExistence type="inferred from homology"/>
<dbReference type="CDD" id="cd01347">
    <property type="entry name" value="ligand_gated_channel"/>
    <property type="match status" value="1"/>
</dbReference>
<dbReference type="OrthoDB" id="8538693at2"/>
<dbReference type="GO" id="GO:0038023">
    <property type="term" value="F:signaling receptor activity"/>
    <property type="evidence" value="ECO:0007669"/>
    <property type="project" value="InterPro"/>
</dbReference>
<organism evidence="18 19">
    <name type="scientific">Candidimonas nitroreducens</name>
    <dbReference type="NCBI Taxonomy" id="683354"/>
    <lineage>
        <taxon>Bacteria</taxon>
        <taxon>Pseudomonadati</taxon>
        <taxon>Pseudomonadota</taxon>
        <taxon>Betaproteobacteria</taxon>
        <taxon>Burkholderiales</taxon>
        <taxon>Alcaligenaceae</taxon>
        <taxon>Candidimonas</taxon>
    </lineage>
</organism>
<evidence type="ECO:0000256" key="8">
    <source>
        <dbReference type="ARBA" id="ARBA00023065"/>
    </source>
</evidence>
<accession>A0A225MYB7</accession>
<dbReference type="Gene3D" id="2.40.170.20">
    <property type="entry name" value="TonB-dependent receptor, beta-barrel domain"/>
    <property type="match status" value="1"/>
</dbReference>
<comment type="subcellular location">
    <subcellularLocation>
        <location evidence="1 13">Cell outer membrane</location>
        <topology evidence="1 13">Multi-pass membrane protein</topology>
    </subcellularLocation>
</comment>
<feature type="domain" description="TonB-dependent receptor plug" evidence="17">
    <location>
        <begin position="53"/>
        <end position="156"/>
    </location>
</feature>
<dbReference type="PANTHER" id="PTHR32552">
    <property type="entry name" value="FERRICHROME IRON RECEPTOR-RELATED"/>
    <property type="match status" value="1"/>
</dbReference>
<dbReference type="InterPro" id="IPR010105">
    <property type="entry name" value="TonB_sidphr_rcpt"/>
</dbReference>
<dbReference type="InterPro" id="IPR036942">
    <property type="entry name" value="Beta-barrel_TonB_sf"/>
</dbReference>
<evidence type="ECO:0000313" key="19">
    <source>
        <dbReference type="Proteomes" id="UP000214603"/>
    </source>
</evidence>
<comment type="similarity">
    <text evidence="2 13 14">Belongs to the TonB-dependent receptor family.</text>
</comment>
<evidence type="ECO:0000256" key="12">
    <source>
        <dbReference type="ARBA" id="ARBA00023237"/>
    </source>
</evidence>
<protein>
    <recommendedName>
        <fullName evidence="20">TonB-dependent siderophore receptor</fullName>
    </recommendedName>
</protein>
<dbReference type="PROSITE" id="PS52016">
    <property type="entry name" value="TONB_DEPENDENT_REC_3"/>
    <property type="match status" value="1"/>
</dbReference>
<keyword evidence="11" id="KW-0675">Receptor</keyword>
<feature type="signal peptide" evidence="15">
    <location>
        <begin position="1"/>
        <end position="26"/>
    </location>
</feature>
<keyword evidence="3 13" id="KW-0813">Transport</keyword>
<evidence type="ECO:0000259" key="17">
    <source>
        <dbReference type="Pfam" id="PF07715"/>
    </source>
</evidence>